<comment type="caution">
    <text evidence="2">The sequence shown here is derived from an EMBL/GenBank/DDBJ whole genome shotgun (WGS) entry which is preliminary data.</text>
</comment>
<accession>A0ABQ8FX80</accession>
<sequence length="806" mass="90656">MGSDVYCAICGGPTVRVEIAEESHKRRRGAVGNSENDDAEDRSYNEGYDPEVLRPEDAEWVSRVRVLGYNPESTAVQKMFLSGPGTYDDYGFVKDFGPCNDSNFPNEYDEFQCYETYDANQPPVFPMHSPCLELFKRNLLAKTGISGFDKDILYHIMRELYARGGRPVLPLDYREIMPDHDQFWQSLPGEELLVTNPLDLPRPFAQAFISRMTSMDSTPSTTTSRTPRSDDKVSLDPFKILPYDVKYEIFTHLTDPTAVLALCKASWPINEAVRVDNKFWRRILHSAMPWLWELLGPIMEANTYNSEALENVDWKGLFLWAERVTRPERGLEGPFMGPANRRRVWNVCEQLAALYVPKFIAQEQERAMESEGTAIDEVAARIWDTAENLILPVTAFPMLEEGVRTATKQWVRSFDEIGAGNVVFEAIWDAEGSLVGLSMNLSGTRRLFGKDTEGGLLKSETMIVNQGQWITGLVLHLPSMSLEHHPPGRLRHTINWKEENLMTSIKGLTVITSAGYQQLGDTDPQYCQRVLNITEGKTLVGIVGHLGSNGTIARLGLVQAPRHTPSSLFSTTDDYDIAREYPLLQRMLWKPIPSLQPFADIPGMWAYPGMRALPYTSDTLNRYQIQASIHEDLVPTEALIWGATLQEMRALRQLVCYQRREGKQICGLRAVFEKESGIAPRTIGNGTAVGEEGVEEMGGEWPDRDIVVLNIDGASGEEVSDVQVMHNEAIKAITIRTNRARSVYWGEENVNRRLFETAMAFAPESIVGLAMGFGHQGGFSRARERYSYSIMSWVAALTIALDRGVP</sequence>
<evidence type="ECO:0008006" key="4">
    <source>
        <dbReference type="Google" id="ProtNLM"/>
    </source>
</evidence>
<protein>
    <recommendedName>
        <fullName evidence="4">F-box domain-containing protein</fullName>
    </recommendedName>
</protein>
<gene>
    <name evidence="2" type="ORF">B0J12DRAFT_302762</name>
</gene>
<evidence type="ECO:0000313" key="2">
    <source>
        <dbReference type="EMBL" id="KAH7032344.1"/>
    </source>
</evidence>
<dbReference type="EMBL" id="JAGTJR010000040">
    <property type="protein sequence ID" value="KAH7032344.1"/>
    <property type="molecule type" value="Genomic_DNA"/>
</dbReference>
<dbReference type="SUPFAM" id="SSF81383">
    <property type="entry name" value="F-box domain"/>
    <property type="match status" value="1"/>
</dbReference>
<proteinExistence type="predicted"/>
<name>A0ABQ8FX80_9PEZI</name>
<organism evidence="2 3">
    <name type="scientific">Macrophomina phaseolina</name>
    <dbReference type="NCBI Taxonomy" id="35725"/>
    <lineage>
        <taxon>Eukaryota</taxon>
        <taxon>Fungi</taxon>
        <taxon>Dikarya</taxon>
        <taxon>Ascomycota</taxon>
        <taxon>Pezizomycotina</taxon>
        <taxon>Dothideomycetes</taxon>
        <taxon>Dothideomycetes incertae sedis</taxon>
        <taxon>Botryosphaeriales</taxon>
        <taxon>Botryosphaeriaceae</taxon>
        <taxon>Macrophomina</taxon>
    </lineage>
</organism>
<reference evidence="2 3" key="1">
    <citation type="journal article" date="2021" name="Nat. Commun.">
        <title>Genetic determinants of endophytism in the Arabidopsis root mycobiome.</title>
        <authorList>
            <person name="Mesny F."/>
            <person name="Miyauchi S."/>
            <person name="Thiergart T."/>
            <person name="Pickel B."/>
            <person name="Atanasova L."/>
            <person name="Karlsson M."/>
            <person name="Huettel B."/>
            <person name="Barry K.W."/>
            <person name="Haridas S."/>
            <person name="Chen C."/>
            <person name="Bauer D."/>
            <person name="Andreopoulos W."/>
            <person name="Pangilinan J."/>
            <person name="LaButti K."/>
            <person name="Riley R."/>
            <person name="Lipzen A."/>
            <person name="Clum A."/>
            <person name="Drula E."/>
            <person name="Henrissat B."/>
            <person name="Kohler A."/>
            <person name="Grigoriev I.V."/>
            <person name="Martin F.M."/>
            <person name="Hacquard S."/>
        </authorList>
    </citation>
    <scope>NUCLEOTIDE SEQUENCE [LARGE SCALE GENOMIC DNA]</scope>
    <source>
        <strain evidence="2 3">MPI-SDFR-AT-0080</strain>
    </source>
</reference>
<evidence type="ECO:0000313" key="3">
    <source>
        <dbReference type="Proteomes" id="UP000774617"/>
    </source>
</evidence>
<evidence type="ECO:0000256" key="1">
    <source>
        <dbReference type="SAM" id="MobiDB-lite"/>
    </source>
</evidence>
<dbReference type="InterPro" id="IPR036047">
    <property type="entry name" value="F-box-like_dom_sf"/>
</dbReference>
<dbReference type="Proteomes" id="UP000774617">
    <property type="component" value="Unassembled WGS sequence"/>
</dbReference>
<keyword evidence="3" id="KW-1185">Reference proteome</keyword>
<feature type="region of interest" description="Disordered" evidence="1">
    <location>
        <begin position="23"/>
        <end position="50"/>
    </location>
</feature>